<reference evidence="3 4" key="1">
    <citation type="submission" date="2024-02" db="EMBL/GenBank/DDBJ databases">
        <authorList>
            <person name="Chen Y."/>
            <person name="Shah S."/>
            <person name="Dougan E. K."/>
            <person name="Thang M."/>
            <person name="Chan C."/>
        </authorList>
    </citation>
    <scope>NUCLEOTIDE SEQUENCE [LARGE SCALE GENOMIC DNA]</scope>
</reference>
<proteinExistence type="predicted"/>
<organism evidence="3 4">
    <name type="scientific">Durusdinium trenchii</name>
    <dbReference type="NCBI Taxonomy" id="1381693"/>
    <lineage>
        <taxon>Eukaryota</taxon>
        <taxon>Sar</taxon>
        <taxon>Alveolata</taxon>
        <taxon>Dinophyceae</taxon>
        <taxon>Suessiales</taxon>
        <taxon>Symbiodiniaceae</taxon>
        <taxon>Durusdinium</taxon>
    </lineage>
</organism>
<dbReference type="PROSITE" id="PS50222">
    <property type="entry name" value="EF_HAND_2"/>
    <property type="match status" value="1"/>
</dbReference>
<dbReference type="EMBL" id="CAXAMN010021362">
    <property type="protein sequence ID" value="CAK9058623.1"/>
    <property type="molecule type" value="Genomic_DNA"/>
</dbReference>
<dbReference type="InterPro" id="IPR018247">
    <property type="entry name" value="EF_Hand_1_Ca_BS"/>
</dbReference>
<protein>
    <recommendedName>
        <fullName evidence="2">EF-hand domain-containing protein</fullName>
    </recommendedName>
</protein>
<dbReference type="InterPro" id="IPR032675">
    <property type="entry name" value="LRR_dom_sf"/>
</dbReference>
<comment type="caution">
    <text evidence="3">The sequence shown here is derived from an EMBL/GenBank/DDBJ whole genome shotgun (WGS) entry which is preliminary data.</text>
</comment>
<dbReference type="SUPFAM" id="SSF52058">
    <property type="entry name" value="L domain-like"/>
    <property type="match status" value="1"/>
</dbReference>
<evidence type="ECO:0000256" key="1">
    <source>
        <dbReference type="SAM" id="MobiDB-lite"/>
    </source>
</evidence>
<evidence type="ECO:0000313" key="3">
    <source>
        <dbReference type="EMBL" id="CAK9058623.1"/>
    </source>
</evidence>
<feature type="domain" description="EF-hand" evidence="2">
    <location>
        <begin position="1053"/>
        <end position="1088"/>
    </location>
</feature>
<dbReference type="Proteomes" id="UP001642484">
    <property type="component" value="Unassembled WGS sequence"/>
</dbReference>
<dbReference type="Pfam" id="PF05725">
    <property type="entry name" value="FNIP"/>
    <property type="match status" value="5"/>
</dbReference>
<accession>A0ABP0N5C2</accession>
<evidence type="ECO:0000313" key="4">
    <source>
        <dbReference type="Proteomes" id="UP001642484"/>
    </source>
</evidence>
<evidence type="ECO:0000259" key="2">
    <source>
        <dbReference type="PROSITE" id="PS50222"/>
    </source>
</evidence>
<dbReference type="PROSITE" id="PS00018">
    <property type="entry name" value="EF_HAND_1"/>
    <property type="match status" value="1"/>
</dbReference>
<sequence>METRHVAMWAMSEKIHTMEQLEGLLEIHAVGLDGDECSVRVPASLTGRQLRKIISDKLPPKAGARVALQQGPEMLLLDKTLRESFGLVDSACVTYVYIPASLYEAWRLLSGLPVADHASALEGMTQLEGLSKAHQLETLPRGLHSLVFGFHFSQSLETVTLPSQLRNLSFGRDFNQSLAGVTFPESLESMTLGQRFNQSLNQVNWPGLRHLTLGDSFNQSLEKVSWPKCLQSLTFGRDFNQSLTGVALPSTLQSLTFGDQFNQSLKGVTLPASLQILVFGYLFNQTVDDVLWPRSLESLTFGDDFNQTLDALRWPQGLKHLSCGDFFNQPLDRVCWPTGLQSLRLGHFFNQRPDGVTWPRDLQTLTLGDEFASESFTWPRHLRSLSVGKGFKGFKGWRCEESHSPSCLETLVCCELHHLDETLPANSSGFKQRWDRDRSAMWGGLKHLSLGEFNQPVDAIRWPEHLETLTLGDEFNQTLDGVQWPEGLLELKLGNKFNQSLQQITSWPGGLQSLSLGDQFNQTLEKAERQEPAAVRSKPLMRRRQVFAEESATATELEDEFGATVNQPWLWVMPGDPWYDHVRPVEAEAQWIFVDFAVGRRARDTTPKRWTARIGLRRVEAGGYALPARPNRQALEAPPARAKPRTSAQVLGLDGTTLHVRAAETLCGRELRSMVRDRLASKAGGRLCLQMLGKGSEMLSSSKTLKEEGLRVGSAAKVTYVYTPTNLRLAWMFLQQLPVDEESPLEGIVEIQGIKSLHQLRELPQSLRRLSFDNHFNSRTEIGREGLSEESKESDAGPEYFWDHFAQAETACRVSPRRSLARRAEARSPNRSVRLVDEAFGQNRQSDRPRSKGRAAQEEIIEEFLEGLLDGFRPSEGFDEASRVHGRMAGVGHRSPEKAPVLQDPGQLGADVTDIVTATSRDLARVTGGSNWQDLDGIPKATASFENQRKMQMFRELKGPGTGQRSRQSAFAALGARSAEPSDGLSVTLRRHALRAFLEETCGSTANAFDIMAGLALKASLGASGTAEDRLRYAFQEEEFRLALTGLGYGLGAKEAWWSALFVAVDVDADGAVTLQDLYDALVLALPNEKEAPPVFFTDSPRNLWARDPRIPAEGHFGAAEKVVLQGDHVSPTVAELEDLDLERALSQFIKDEYPDEEPSRTSRWGRWFRFPGGGWMRYDEIYL</sequence>
<dbReference type="InterPro" id="IPR002048">
    <property type="entry name" value="EF_hand_dom"/>
</dbReference>
<dbReference type="PANTHER" id="PTHR32134:SF169">
    <property type="entry name" value="FNIP REPEAT-CONTAINING PROTEIN-RELATED"/>
    <property type="match status" value="1"/>
</dbReference>
<dbReference type="PANTHER" id="PTHR32134">
    <property type="entry name" value="FNIP REPEAT-CONTAINING PROTEIN"/>
    <property type="match status" value="1"/>
</dbReference>
<keyword evidence="4" id="KW-1185">Reference proteome</keyword>
<feature type="region of interest" description="Disordered" evidence="1">
    <location>
        <begin position="822"/>
        <end position="856"/>
    </location>
</feature>
<gene>
    <name evidence="3" type="ORF">CCMP2556_LOCUS28900</name>
</gene>
<name>A0ABP0N5C2_9DINO</name>
<dbReference type="Gene3D" id="3.80.10.10">
    <property type="entry name" value="Ribonuclease Inhibitor"/>
    <property type="match status" value="1"/>
</dbReference>
<dbReference type="InterPro" id="IPR051251">
    <property type="entry name" value="STK_FNIP-Repeat"/>
</dbReference>
<dbReference type="InterPro" id="IPR008615">
    <property type="entry name" value="FNIP"/>
</dbReference>